<accession>A0A1G4S9X3</accession>
<gene>
    <name evidence="1" type="ORF">SAMN04487970_102567</name>
</gene>
<protein>
    <submittedName>
        <fullName evidence="1">Uncharacterized protein</fullName>
    </submittedName>
</protein>
<proteinExistence type="predicted"/>
<sequence>MMKIQADAITCIDNEGIKYISNTGKEELLRFEQCNENYKKQQLGREGMKQDDMYAIGKSKCVGVRDITAKPPFIGLYSEPRCKIEFESEEEFSIYRNKIDDFGWTTLDLS</sequence>
<dbReference type="AlphaFoldDB" id="A0A1G4S9X3"/>
<dbReference type="OrthoDB" id="1822075at2"/>
<keyword evidence="2" id="KW-1185">Reference proteome</keyword>
<evidence type="ECO:0000313" key="2">
    <source>
        <dbReference type="Proteomes" id="UP000198601"/>
    </source>
</evidence>
<evidence type="ECO:0000313" key="1">
    <source>
        <dbReference type="EMBL" id="SCW65994.1"/>
    </source>
</evidence>
<dbReference type="EMBL" id="FMTT01000025">
    <property type="protein sequence ID" value="SCW65994.1"/>
    <property type="molecule type" value="Genomic_DNA"/>
</dbReference>
<dbReference type="RefSeq" id="WP_090673732.1">
    <property type="nucleotide sequence ID" value="NZ_FMTT01000025.1"/>
</dbReference>
<reference evidence="2" key="1">
    <citation type="submission" date="2016-10" db="EMBL/GenBank/DDBJ databases">
        <authorList>
            <person name="Varghese N."/>
            <person name="Submissions S."/>
        </authorList>
    </citation>
    <scope>NUCLEOTIDE SEQUENCE [LARGE SCALE GENOMIC DNA]</scope>
    <source>
        <strain evidence="2">CGMCC 1.8946</strain>
    </source>
</reference>
<name>A0A1G4S9X3_9BACL</name>
<organism evidence="1 2">
    <name type="scientific">Paenibacillus tianmuensis</name>
    <dbReference type="NCBI Taxonomy" id="624147"/>
    <lineage>
        <taxon>Bacteria</taxon>
        <taxon>Bacillati</taxon>
        <taxon>Bacillota</taxon>
        <taxon>Bacilli</taxon>
        <taxon>Bacillales</taxon>
        <taxon>Paenibacillaceae</taxon>
        <taxon>Paenibacillus</taxon>
    </lineage>
</organism>
<dbReference type="Proteomes" id="UP000198601">
    <property type="component" value="Unassembled WGS sequence"/>
</dbReference>
<dbReference type="STRING" id="624147.SAMN04487970_102567"/>